<gene>
    <name evidence="12" type="ORF">DES53_111204</name>
</gene>
<comment type="caution">
    <text evidence="12">The sequence shown here is derived from an EMBL/GenBank/DDBJ whole genome shotgun (WGS) entry which is preliminary data.</text>
</comment>
<dbReference type="InterPro" id="IPR001789">
    <property type="entry name" value="Sig_transdc_resp-reg_receiver"/>
</dbReference>
<evidence type="ECO:0000256" key="3">
    <source>
        <dbReference type="ARBA" id="ARBA00022553"/>
    </source>
</evidence>
<dbReference type="FunFam" id="3.40.50.2300:FF:000001">
    <property type="entry name" value="DNA-binding response regulator PhoB"/>
    <property type="match status" value="1"/>
</dbReference>
<feature type="DNA-binding region" description="OmpR/PhoB-type" evidence="9">
    <location>
        <begin position="170"/>
        <end position="269"/>
    </location>
</feature>
<evidence type="ECO:0000259" key="10">
    <source>
        <dbReference type="PROSITE" id="PS50110"/>
    </source>
</evidence>
<reference evidence="12 13" key="1">
    <citation type="submission" date="2018-06" db="EMBL/GenBank/DDBJ databases">
        <title>Genomic Encyclopedia of Type Strains, Phase IV (KMG-IV): sequencing the most valuable type-strain genomes for metagenomic binning, comparative biology and taxonomic classification.</title>
        <authorList>
            <person name="Goeker M."/>
        </authorList>
    </citation>
    <scope>NUCLEOTIDE SEQUENCE [LARGE SCALE GENOMIC DNA]</scope>
    <source>
        <strain evidence="12 13">DSM 25532</strain>
    </source>
</reference>
<dbReference type="CDD" id="cd00383">
    <property type="entry name" value="trans_reg_C"/>
    <property type="match status" value="1"/>
</dbReference>
<dbReference type="Gene3D" id="6.10.250.690">
    <property type="match status" value="1"/>
</dbReference>
<keyword evidence="2" id="KW-0963">Cytoplasm</keyword>
<dbReference type="GO" id="GO:0000976">
    <property type="term" value="F:transcription cis-regulatory region binding"/>
    <property type="evidence" value="ECO:0007669"/>
    <property type="project" value="TreeGrafter"/>
</dbReference>
<dbReference type="PROSITE" id="PS50110">
    <property type="entry name" value="RESPONSE_REGULATORY"/>
    <property type="match status" value="1"/>
</dbReference>
<dbReference type="GO" id="GO:0000156">
    <property type="term" value="F:phosphorelay response regulator activity"/>
    <property type="evidence" value="ECO:0007669"/>
    <property type="project" value="TreeGrafter"/>
</dbReference>
<evidence type="ECO:0000313" key="13">
    <source>
        <dbReference type="Proteomes" id="UP000253426"/>
    </source>
</evidence>
<evidence type="ECO:0000259" key="11">
    <source>
        <dbReference type="PROSITE" id="PS51755"/>
    </source>
</evidence>
<dbReference type="GO" id="GO:0005829">
    <property type="term" value="C:cytosol"/>
    <property type="evidence" value="ECO:0007669"/>
    <property type="project" value="TreeGrafter"/>
</dbReference>
<keyword evidence="5" id="KW-0805">Transcription regulation</keyword>
<protein>
    <submittedName>
        <fullName evidence="12">DNA-binding response OmpR family regulator</fullName>
    </submittedName>
</protein>
<evidence type="ECO:0000256" key="1">
    <source>
        <dbReference type="ARBA" id="ARBA00004496"/>
    </source>
</evidence>
<dbReference type="InterPro" id="IPR039420">
    <property type="entry name" value="WalR-like"/>
</dbReference>
<dbReference type="InterPro" id="IPR016032">
    <property type="entry name" value="Sig_transdc_resp-reg_C-effctor"/>
</dbReference>
<dbReference type="SMART" id="SM00862">
    <property type="entry name" value="Trans_reg_C"/>
    <property type="match status" value="1"/>
</dbReference>
<dbReference type="InterPro" id="IPR058124">
    <property type="entry name" value="CpxR-like_REC"/>
</dbReference>
<dbReference type="PANTHER" id="PTHR48111">
    <property type="entry name" value="REGULATOR OF RPOS"/>
    <property type="match status" value="1"/>
</dbReference>
<evidence type="ECO:0000256" key="8">
    <source>
        <dbReference type="PROSITE-ProRule" id="PRU00169"/>
    </source>
</evidence>
<dbReference type="GO" id="GO:0006355">
    <property type="term" value="P:regulation of DNA-templated transcription"/>
    <property type="evidence" value="ECO:0007669"/>
    <property type="project" value="InterPro"/>
</dbReference>
<evidence type="ECO:0000256" key="7">
    <source>
        <dbReference type="ARBA" id="ARBA00023163"/>
    </source>
</evidence>
<keyword evidence="6 9" id="KW-0238">DNA-binding</keyword>
<evidence type="ECO:0000313" key="12">
    <source>
        <dbReference type="EMBL" id="RBP38681.1"/>
    </source>
</evidence>
<dbReference type="OrthoDB" id="9778145at2"/>
<evidence type="ECO:0000256" key="9">
    <source>
        <dbReference type="PROSITE-ProRule" id="PRU01091"/>
    </source>
</evidence>
<dbReference type="PANTHER" id="PTHR48111:SF39">
    <property type="entry name" value="TRANSCRIPTIONAL REGULATORY PROTEIN CPXR"/>
    <property type="match status" value="1"/>
</dbReference>
<organism evidence="12 13">
    <name type="scientific">Roseimicrobium gellanilyticum</name>
    <dbReference type="NCBI Taxonomy" id="748857"/>
    <lineage>
        <taxon>Bacteria</taxon>
        <taxon>Pseudomonadati</taxon>
        <taxon>Verrucomicrobiota</taxon>
        <taxon>Verrucomicrobiia</taxon>
        <taxon>Verrucomicrobiales</taxon>
        <taxon>Verrucomicrobiaceae</taxon>
        <taxon>Roseimicrobium</taxon>
    </lineage>
</organism>
<dbReference type="AlphaFoldDB" id="A0A366HB20"/>
<dbReference type="Proteomes" id="UP000253426">
    <property type="component" value="Unassembled WGS sequence"/>
</dbReference>
<keyword evidence="4" id="KW-0902">Two-component regulatory system</keyword>
<evidence type="ECO:0000256" key="4">
    <source>
        <dbReference type="ARBA" id="ARBA00023012"/>
    </source>
</evidence>
<proteinExistence type="predicted"/>
<accession>A0A366HB20</accession>
<dbReference type="Pfam" id="PF00486">
    <property type="entry name" value="Trans_reg_C"/>
    <property type="match status" value="1"/>
</dbReference>
<sequence>MSRGPEFCKDCVKEGLQAGDWGAVSATVSQSEVREPRLLLVDDDRELCELLRDYLEPLGYDVQAVHTGPDGVARATSEEWHAVILDVMLPGMDGFEVLKGIRKASMVPVLMLTSRGDEMDRIVGLEVGADDYLPKTFSMRELLARLRAVTRRATMHTAQPGGTAQDDEVQPEVVVGPLRVNPNNRVALLADKPLSLTPVEFDILHSLARARGRVKTREQLLDEIRDREWEVFDRSVDVHIAALRKKLGDDARQPRFIRTLRSAGYMLVDPESP</sequence>
<comment type="subcellular location">
    <subcellularLocation>
        <location evidence="1">Cytoplasm</location>
    </subcellularLocation>
</comment>
<keyword evidence="7" id="KW-0804">Transcription</keyword>
<dbReference type="InterPro" id="IPR011006">
    <property type="entry name" value="CheY-like_superfamily"/>
</dbReference>
<keyword evidence="3 8" id="KW-0597">Phosphoprotein</keyword>
<dbReference type="SUPFAM" id="SSF52172">
    <property type="entry name" value="CheY-like"/>
    <property type="match status" value="1"/>
</dbReference>
<dbReference type="EMBL" id="QNRR01000011">
    <property type="protein sequence ID" value="RBP38681.1"/>
    <property type="molecule type" value="Genomic_DNA"/>
</dbReference>
<name>A0A366HB20_9BACT</name>
<feature type="domain" description="Response regulatory" evidence="10">
    <location>
        <begin position="37"/>
        <end position="150"/>
    </location>
</feature>
<evidence type="ECO:0000256" key="5">
    <source>
        <dbReference type="ARBA" id="ARBA00023015"/>
    </source>
</evidence>
<dbReference type="InterPro" id="IPR036388">
    <property type="entry name" value="WH-like_DNA-bd_sf"/>
</dbReference>
<dbReference type="PROSITE" id="PS51755">
    <property type="entry name" value="OMPR_PHOB"/>
    <property type="match status" value="1"/>
</dbReference>
<dbReference type="Gene3D" id="3.40.50.2300">
    <property type="match status" value="1"/>
</dbReference>
<dbReference type="Gene3D" id="1.10.10.10">
    <property type="entry name" value="Winged helix-like DNA-binding domain superfamily/Winged helix DNA-binding domain"/>
    <property type="match status" value="1"/>
</dbReference>
<dbReference type="GO" id="GO:0032993">
    <property type="term" value="C:protein-DNA complex"/>
    <property type="evidence" value="ECO:0007669"/>
    <property type="project" value="TreeGrafter"/>
</dbReference>
<dbReference type="Pfam" id="PF00072">
    <property type="entry name" value="Response_reg"/>
    <property type="match status" value="1"/>
</dbReference>
<feature type="domain" description="OmpR/PhoB-type" evidence="11">
    <location>
        <begin position="170"/>
        <end position="269"/>
    </location>
</feature>
<dbReference type="SUPFAM" id="SSF46894">
    <property type="entry name" value="C-terminal effector domain of the bipartite response regulators"/>
    <property type="match status" value="1"/>
</dbReference>
<dbReference type="CDD" id="cd17623">
    <property type="entry name" value="REC_OmpR_CpxR"/>
    <property type="match status" value="1"/>
</dbReference>
<dbReference type="InterPro" id="IPR001867">
    <property type="entry name" value="OmpR/PhoB-type_DNA-bd"/>
</dbReference>
<evidence type="ECO:0000256" key="6">
    <source>
        <dbReference type="ARBA" id="ARBA00023125"/>
    </source>
</evidence>
<dbReference type="SMART" id="SM00448">
    <property type="entry name" value="REC"/>
    <property type="match status" value="1"/>
</dbReference>
<evidence type="ECO:0000256" key="2">
    <source>
        <dbReference type="ARBA" id="ARBA00022490"/>
    </source>
</evidence>
<feature type="modified residue" description="4-aspartylphosphate" evidence="8">
    <location>
        <position position="86"/>
    </location>
</feature>
<keyword evidence="13" id="KW-1185">Reference proteome</keyword>